<dbReference type="Pfam" id="PF01467">
    <property type="entry name" value="CTP_transf_like"/>
    <property type="match status" value="1"/>
</dbReference>
<evidence type="ECO:0000256" key="1">
    <source>
        <dbReference type="ARBA" id="ARBA00022679"/>
    </source>
</evidence>
<dbReference type="OrthoDB" id="9802794at2"/>
<keyword evidence="2" id="KW-0548">Nucleotidyltransferase</keyword>
<sequence>MTILNSITELEELAEGYREDGLIIGLCHGCFDIVHIGHIHHLRQANSLVDRLFVSITADKYVNKGSDRPIFSDYHRAKFMESIRYCHHVIVSDSPTAEFILSVLRPHVFFKGADYGASTDLRLNAERVFVESNGGSIAFTDDKVMDSTSRIAKIIMGKSMSNT</sequence>
<protein>
    <submittedName>
        <fullName evidence="4">D,D-heptose 1-phosphate adenosyltransferase/7-phosphate kinase</fullName>
    </submittedName>
</protein>
<keyword evidence="5" id="KW-1185">Reference proteome</keyword>
<dbReference type="SUPFAM" id="SSF52374">
    <property type="entry name" value="Nucleotidylyl transferase"/>
    <property type="match status" value="1"/>
</dbReference>
<keyword evidence="4" id="KW-0418">Kinase</keyword>
<dbReference type="EMBL" id="NITZ01000018">
    <property type="protein sequence ID" value="PHM47437.1"/>
    <property type="molecule type" value="Genomic_DNA"/>
</dbReference>
<dbReference type="NCBIfam" id="TIGR00125">
    <property type="entry name" value="cyt_tran_rel"/>
    <property type="match status" value="1"/>
</dbReference>
<dbReference type="GO" id="GO:0016779">
    <property type="term" value="F:nucleotidyltransferase activity"/>
    <property type="evidence" value="ECO:0007669"/>
    <property type="project" value="UniProtKB-KW"/>
</dbReference>
<dbReference type="PANTHER" id="PTHR43793">
    <property type="entry name" value="FAD SYNTHASE"/>
    <property type="match status" value="1"/>
</dbReference>
<evidence type="ECO:0000313" key="5">
    <source>
        <dbReference type="Proteomes" id="UP000221980"/>
    </source>
</evidence>
<reference evidence="4 5" key="1">
    <citation type="journal article" date="2017" name="Nat. Microbiol.">
        <title>Natural product diversity associated with the nematode symbionts Photorhabdus and Xenorhabdus.</title>
        <authorList>
            <person name="Tobias N.J."/>
            <person name="Wolff H."/>
            <person name="Djahanschiri B."/>
            <person name="Grundmann F."/>
            <person name="Kronenwerth M."/>
            <person name="Shi Y.M."/>
            <person name="Simonyi S."/>
            <person name="Grun P."/>
            <person name="Shapiro-Ilan D."/>
            <person name="Pidot S.J."/>
            <person name="Stinear T.P."/>
            <person name="Ebersberger I."/>
            <person name="Bode H.B."/>
        </authorList>
    </citation>
    <scope>NUCLEOTIDE SEQUENCE [LARGE SCALE GENOMIC DNA]</scope>
    <source>
        <strain evidence="4 5">DSM 17902</strain>
    </source>
</reference>
<feature type="domain" description="Cytidyltransferase-like" evidence="3">
    <location>
        <begin position="26"/>
        <end position="132"/>
    </location>
</feature>
<dbReference type="InterPro" id="IPR014729">
    <property type="entry name" value="Rossmann-like_a/b/a_fold"/>
</dbReference>
<comment type="caution">
    <text evidence="4">The sequence shown here is derived from an EMBL/GenBank/DDBJ whole genome shotgun (WGS) entry which is preliminary data.</text>
</comment>
<evidence type="ECO:0000259" key="3">
    <source>
        <dbReference type="Pfam" id="PF01467"/>
    </source>
</evidence>
<dbReference type="PANTHER" id="PTHR43793:SF1">
    <property type="entry name" value="FAD SYNTHASE"/>
    <property type="match status" value="1"/>
</dbReference>
<dbReference type="Gene3D" id="3.40.50.620">
    <property type="entry name" value="HUPs"/>
    <property type="match status" value="1"/>
</dbReference>
<dbReference type="InterPro" id="IPR004821">
    <property type="entry name" value="Cyt_trans-like"/>
</dbReference>
<organism evidence="4 5">
    <name type="scientific">Xenorhabdus miraniensis</name>
    <dbReference type="NCBI Taxonomy" id="351674"/>
    <lineage>
        <taxon>Bacteria</taxon>
        <taxon>Pseudomonadati</taxon>
        <taxon>Pseudomonadota</taxon>
        <taxon>Gammaproteobacteria</taxon>
        <taxon>Enterobacterales</taxon>
        <taxon>Morganellaceae</taxon>
        <taxon>Xenorhabdus</taxon>
    </lineage>
</organism>
<dbReference type="InterPro" id="IPR050385">
    <property type="entry name" value="Archaeal_FAD_synthase"/>
</dbReference>
<dbReference type="GO" id="GO:0016301">
    <property type="term" value="F:kinase activity"/>
    <property type="evidence" value="ECO:0007669"/>
    <property type="project" value="UniProtKB-KW"/>
</dbReference>
<dbReference type="AlphaFoldDB" id="A0A2D0JMF6"/>
<evidence type="ECO:0000256" key="2">
    <source>
        <dbReference type="ARBA" id="ARBA00022695"/>
    </source>
</evidence>
<gene>
    <name evidence="4" type="ORF">Xmir_03178</name>
</gene>
<accession>A0A2D0JMF6</accession>
<name>A0A2D0JMF6_9GAMM</name>
<proteinExistence type="predicted"/>
<dbReference type="Proteomes" id="UP000221980">
    <property type="component" value="Unassembled WGS sequence"/>
</dbReference>
<keyword evidence="1 4" id="KW-0808">Transferase</keyword>
<dbReference type="RefSeq" id="WP_099115158.1">
    <property type="nucleotide sequence ID" value="NZ_CAWNQI010000049.1"/>
</dbReference>
<evidence type="ECO:0000313" key="4">
    <source>
        <dbReference type="EMBL" id="PHM47437.1"/>
    </source>
</evidence>